<gene>
    <name evidence="1" type="ORF">METZ01_LOCUS19528</name>
</gene>
<accession>A0A381PJ74</accession>
<sequence length="138" mass="16009">MSSATVFYVSDEKLNIFFISFPDSRHIQHILKNAKVAATINEDVKDWLEISGLQLKGKVHKVSEQDQEFVLDIYKKKFSYIETLLRAPKTDDERKIADQFRAISVYRLIPDWVRLIDNASGFGAKREMSLKNKGWELS</sequence>
<organism evidence="1">
    <name type="scientific">marine metagenome</name>
    <dbReference type="NCBI Taxonomy" id="408172"/>
    <lineage>
        <taxon>unclassified sequences</taxon>
        <taxon>metagenomes</taxon>
        <taxon>ecological metagenomes</taxon>
    </lineage>
</organism>
<name>A0A381PJ74_9ZZZZ</name>
<reference evidence="1" key="1">
    <citation type="submission" date="2018-05" db="EMBL/GenBank/DDBJ databases">
        <authorList>
            <person name="Lanie J.A."/>
            <person name="Ng W.-L."/>
            <person name="Kazmierczak K.M."/>
            <person name="Andrzejewski T.M."/>
            <person name="Davidsen T.M."/>
            <person name="Wayne K.J."/>
            <person name="Tettelin H."/>
            <person name="Glass J.I."/>
            <person name="Rusch D."/>
            <person name="Podicherti R."/>
            <person name="Tsui H.-C.T."/>
            <person name="Winkler M.E."/>
        </authorList>
    </citation>
    <scope>NUCLEOTIDE SEQUENCE</scope>
</reference>
<protein>
    <recommendedName>
        <fullName evidence="2">Pyridoxamine 5'-phosphate oxidase putative domain-containing protein</fullName>
    </recommendedName>
</protein>
<dbReference type="SUPFAM" id="SSF50475">
    <property type="entry name" value="FMN-binding split barrel"/>
    <property type="match status" value="1"/>
</dbReference>
<evidence type="ECO:0008006" key="2">
    <source>
        <dbReference type="Google" id="ProtNLM"/>
    </source>
</evidence>
<dbReference type="EMBL" id="UINC01000991">
    <property type="protein sequence ID" value="SUZ66674.1"/>
    <property type="molecule type" value="Genomic_DNA"/>
</dbReference>
<evidence type="ECO:0000313" key="1">
    <source>
        <dbReference type="EMBL" id="SUZ66674.1"/>
    </source>
</evidence>
<proteinExistence type="predicted"/>
<dbReference type="InterPro" id="IPR012349">
    <property type="entry name" value="Split_barrel_FMN-bd"/>
</dbReference>
<dbReference type="AlphaFoldDB" id="A0A381PJ74"/>
<dbReference type="Gene3D" id="2.30.110.10">
    <property type="entry name" value="Electron Transport, Fmn-binding Protein, Chain A"/>
    <property type="match status" value="1"/>
</dbReference>